<dbReference type="InterPro" id="IPR059052">
    <property type="entry name" value="HH_YbhG-like"/>
</dbReference>
<dbReference type="Pfam" id="PF25881">
    <property type="entry name" value="HH_YBHG"/>
    <property type="match status" value="1"/>
</dbReference>
<gene>
    <name evidence="6" type="ORF">WJM97_09915</name>
</gene>
<dbReference type="RefSeq" id="WP_353932876.1">
    <property type="nucleotide sequence ID" value="NZ_CP150886.1"/>
</dbReference>
<evidence type="ECO:0000256" key="4">
    <source>
        <dbReference type="SAM" id="Coils"/>
    </source>
</evidence>
<evidence type="ECO:0000256" key="2">
    <source>
        <dbReference type="ARBA" id="ARBA00009477"/>
    </source>
</evidence>
<dbReference type="PANTHER" id="PTHR32347">
    <property type="entry name" value="EFFLUX SYSTEM COMPONENT YKNX-RELATED"/>
    <property type="match status" value="1"/>
</dbReference>
<comment type="subcellular location">
    <subcellularLocation>
        <location evidence="1">Cell envelope</location>
    </subcellularLocation>
</comment>
<dbReference type="InterPro" id="IPR050465">
    <property type="entry name" value="UPF0194_transport"/>
</dbReference>
<dbReference type="EMBL" id="CP150886">
    <property type="protein sequence ID" value="WZB89980.1"/>
    <property type="molecule type" value="Genomic_DNA"/>
</dbReference>
<feature type="domain" description="YbhG-like alpha-helical hairpin" evidence="5">
    <location>
        <begin position="71"/>
        <end position="198"/>
    </location>
</feature>
<evidence type="ECO:0000256" key="3">
    <source>
        <dbReference type="ARBA" id="ARBA00023054"/>
    </source>
</evidence>
<organism evidence="6 7">
    <name type="scientific">Okeanomitos corallinicola TIOX110</name>
    <dbReference type="NCBI Taxonomy" id="3133117"/>
    <lineage>
        <taxon>Bacteria</taxon>
        <taxon>Bacillati</taxon>
        <taxon>Cyanobacteriota</taxon>
        <taxon>Cyanophyceae</taxon>
        <taxon>Nostocales</taxon>
        <taxon>Aphanizomenonaceae</taxon>
        <taxon>Okeanomitos</taxon>
    </lineage>
</organism>
<reference evidence="6 7" key="1">
    <citation type="submission" date="2024-04" db="EMBL/GenBank/DDBJ databases">
        <title>Okeanomitos corallinicola gen. &amp; sp. nov. (Nostocales, Cyanobacteria), a new toxic marine heterocyst-forming cyanobacterium from a coral reef.</title>
        <authorList>
            <person name="Li H."/>
            <person name="Li R."/>
            <person name="Kang J."/>
            <person name="Hii K.S."/>
            <person name="Mohamed H.F."/>
            <person name="Xu X."/>
            <person name="Luo Z."/>
        </authorList>
    </citation>
    <scope>NUCLEOTIDE SEQUENCE [LARGE SCALE GENOMIC DNA]</scope>
    <source>
        <strain evidence="6 7">TIOX110</strain>
    </source>
</reference>
<keyword evidence="7" id="KW-1185">Reference proteome</keyword>
<dbReference type="Gene3D" id="2.40.420.20">
    <property type="match status" value="1"/>
</dbReference>
<evidence type="ECO:0000256" key="1">
    <source>
        <dbReference type="ARBA" id="ARBA00004196"/>
    </source>
</evidence>
<keyword evidence="3 4" id="KW-0175">Coiled coil</keyword>
<feature type="coiled-coil region" evidence="4">
    <location>
        <begin position="73"/>
        <end position="126"/>
    </location>
</feature>
<dbReference type="Proteomes" id="UP001483337">
    <property type="component" value="Chromosome"/>
</dbReference>
<evidence type="ECO:0000259" key="5">
    <source>
        <dbReference type="Pfam" id="PF25881"/>
    </source>
</evidence>
<dbReference type="Gene3D" id="1.10.287.470">
    <property type="entry name" value="Helix hairpin bin"/>
    <property type="match status" value="2"/>
</dbReference>
<name>A0ABZ2V2G2_9CYAN</name>
<accession>A0ABZ2V2G2</accession>
<proteinExistence type="inferred from homology"/>
<dbReference type="Gene3D" id="2.40.50.100">
    <property type="match status" value="2"/>
</dbReference>
<protein>
    <submittedName>
        <fullName evidence="6">Efflux RND transporter periplasmic adaptor subunit</fullName>
    </submittedName>
</protein>
<dbReference type="PANTHER" id="PTHR32347:SF23">
    <property type="entry name" value="BLL5650 PROTEIN"/>
    <property type="match status" value="1"/>
</dbReference>
<dbReference type="NCBIfam" id="TIGR01730">
    <property type="entry name" value="RND_mfp"/>
    <property type="match status" value="1"/>
</dbReference>
<dbReference type="InterPro" id="IPR006143">
    <property type="entry name" value="RND_pump_MFP"/>
</dbReference>
<sequence>MQATQATKVEVLPVETVTIQPVTSYRVARAYTGKIAAYRASNLGFERSGKLMEVLVREGDHVATGQPLARLDTSNLQTQRRQLKAEKAQAAAQLAELRAGPRGEDIAAAQAAVRDLEQQLSLQQVRYSRRQSLYKEGAISAEELDEFGYGRNALQARLEQTRSNLRKLQNGTREEQITAQVAVMQQLDARLADLDVTIAKSTLLAPFNGIISTKSVDEGTVVEAGQLIMKLVEAVSPEARIGIPRETTAKLRVGATEQIKMGKQTYPAKIVSILPEIDTNTRTQTVVFQIQQVTASQVPPGQTTRVELTQSVPTNGFWLPIKALTQGTRGLWNCYVVTPLNGRDGNSYTLQEKAVEILHQTGDRVLVRGTLQPGDRIVANGTHRVVPGQKVQPL</sequence>
<evidence type="ECO:0000313" key="6">
    <source>
        <dbReference type="EMBL" id="WZB89980.1"/>
    </source>
</evidence>
<evidence type="ECO:0000313" key="7">
    <source>
        <dbReference type="Proteomes" id="UP001483337"/>
    </source>
</evidence>
<comment type="similarity">
    <text evidence="2">Belongs to the membrane fusion protein (MFP) (TC 8.A.1) family.</text>
</comment>
<dbReference type="SUPFAM" id="SSF111369">
    <property type="entry name" value="HlyD-like secretion proteins"/>
    <property type="match status" value="2"/>
</dbReference>